<evidence type="ECO:0000256" key="10">
    <source>
        <dbReference type="ARBA" id="ARBA00044721"/>
    </source>
</evidence>
<keyword evidence="8 12" id="KW-1133">Transmembrane helix</keyword>
<comment type="catalytic activity">
    <reaction evidence="11">
        <text>an alpha-D-Man-(1-&gt;2)-alpha-D-Man-(1-&gt;2)-alpha-D-Man-(1-&gt;3)-[alpha-D-Man-(1-&gt;2)-alpha-D-Man-(1-&gt;3)-alpha-D-Man-(1-&gt;6)]-beta-D-Man-(1-&gt;4)-beta-D-GlcNAc-(1-&gt;4)-alpha-D-GlcNAc-diphospho-di-trans,poly-cis-dolichol + a di-trans,poly-cis-dolichyl beta-D-mannosyl phosphate = an alpha-D-Man-(1-&gt;2)-alpha-D-Man-(1-&gt;2)-alpha-D-Man-(1-&gt;3)-[alpha-D-Man-(1-&gt;2)-alpha-D-Man-(1-&gt;3)-[alpha-D-Man-(1-&gt;6)]-alpha-D-Man-(1-&gt;6)]-beta-D-Man-(1-&gt;4)-beta-D-GlcNAc-(1-&gt;4)-alpha-D-GlcNAc-diphospho-di-trans,poly-cis-dolichol + a di-trans,poly-cis-dolichyl phosphate + H(+)</text>
        <dbReference type="Rhea" id="RHEA:29535"/>
        <dbReference type="Rhea" id="RHEA-COMP:19498"/>
        <dbReference type="Rhea" id="RHEA-COMP:19501"/>
        <dbReference type="Rhea" id="RHEA-COMP:19518"/>
        <dbReference type="Rhea" id="RHEA-COMP:19519"/>
        <dbReference type="ChEBI" id="CHEBI:15378"/>
        <dbReference type="ChEBI" id="CHEBI:57683"/>
        <dbReference type="ChEBI" id="CHEBI:58211"/>
        <dbReference type="ChEBI" id="CHEBI:132517"/>
        <dbReference type="ChEBI" id="CHEBI:132519"/>
        <dbReference type="EC" id="2.4.1.260"/>
    </reaction>
    <physiologicalReaction direction="left-to-right" evidence="11">
        <dbReference type="Rhea" id="RHEA:29536"/>
    </physiologicalReaction>
</comment>
<keyword evidence="7 12" id="KW-0256">Endoplasmic reticulum</keyword>
<feature type="transmembrane region" description="Helical" evidence="12">
    <location>
        <begin position="365"/>
        <end position="386"/>
    </location>
</feature>
<feature type="transmembrane region" description="Helical" evidence="12">
    <location>
        <begin position="417"/>
        <end position="438"/>
    </location>
</feature>
<dbReference type="PANTHER" id="PTHR22760">
    <property type="entry name" value="GLYCOSYLTRANSFERASE"/>
    <property type="match status" value="1"/>
</dbReference>
<evidence type="ECO:0000256" key="5">
    <source>
        <dbReference type="ARBA" id="ARBA00022679"/>
    </source>
</evidence>
<evidence type="ECO:0000313" key="14">
    <source>
        <dbReference type="EMBL" id="KAK1926174.1"/>
    </source>
</evidence>
<feature type="compositionally biased region" description="Basic and acidic residues" evidence="13">
    <location>
        <begin position="49"/>
        <end position="60"/>
    </location>
</feature>
<evidence type="ECO:0000313" key="15">
    <source>
        <dbReference type="Proteomes" id="UP001182556"/>
    </source>
</evidence>
<evidence type="ECO:0000256" key="12">
    <source>
        <dbReference type="RuleBase" id="RU363075"/>
    </source>
</evidence>
<evidence type="ECO:0000256" key="2">
    <source>
        <dbReference type="ARBA" id="ARBA00004922"/>
    </source>
</evidence>
<comment type="caution">
    <text evidence="14">The sequence shown here is derived from an EMBL/GenBank/DDBJ whole genome shotgun (WGS) entry which is preliminary data.</text>
</comment>
<dbReference type="GO" id="GO:0052917">
    <property type="term" value="F:dol-P-Man:Man(7)GlcNAc(2)-PP-Dol alpha-1,6-mannosyltransferase activity"/>
    <property type="evidence" value="ECO:0007669"/>
    <property type="project" value="UniProtKB-EC"/>
</dbReference>
<evidence type="ECO:0000256" key="13">
    <source>
        <dbReference type="SAM" id="MobiDB-lite"/>
    </source>
</evidence>
<feature type="transmembrane region" description="Helical" evidence="12">
    <location>
        <begin position="393"/>
        <end position="411"/>
    </location>
</feature>
<dbReference type="AlphaFoldDB" id="A0AAD9FTS0"/>
<evidence type="ECO:0000256" key="1">
    <source>
        <dbReference type="ARBA" id="ARBA00004477"/>
    </source>
</evidence>
<evidence type="ECO:0000256" key="3">
    <source>
        <dbReference type="ARBA" id="ARBA00007063"/>
    </source>
</evidence>
<evidence type="ECO:0000256" key="6">
    <source>
        <dbReference type="ARBA" id="ARBA00022692"/>
    </source>
</evidence>
<keyword evidence="4 12" id="KW-0328">Glycosyltransferase</keyword>
<gene>
    <name evidence="14" type="ORF">DB88DRAFT_480940</name>
</gene>
<dbReference type="Proteomes" id="UP001182556">
    <property type="component" value="Unassembled WGS sequence"/>
</dbReference>
<evidence type="ECO:0000256" key="9">
    <source>
        <dbReference type="ARBA" id="ARBA00023136"/>
    </source>
</evidence>
<feature type="region of interest" description="Disordered" evidence="13">
    <location>
        <begin position="1"/>
        <end position="70"/>
    </location>
</feature>
<accession>A0AAD9FTS0</accession>
<feature type="compositionally biased region" description="Low complexity" evidence="13">
    <location>
        <begin position="1"/>
        <end position="13"/>
    </location>
</feature>
<evidence type="ECO:0000256" key="7">
    <source>
        <dbReference type="ARBA" id="ARBA00022824"/>
    </source>
</evidence>
<organism evidence="14 15">
    <name type="scientific">Papiliotrema laurentii</name>
    <name type="common">Cryptococcus laurentii</name>
    <dbReference type="NCBI Taxonomy" id="5418"/>
    <lineage>
        <taxon>Eukaryota</taxon>
        <taxon>Fungi</taxon>
        <taxon>Dikarya</taxon>
        <taxon>Basidiomycota</taxon>
        <taxon>Agaricomycotina</taxon>
        <taxon>Tremellomycetes</taxon>
        <taxon>Tremellales</taxon>
        <taxon>Rhynchogastremaceae</taxon>
        <taxon>Papiliotrema</taxon>
    </lineage>
</organism>
<dbReference type="GO" id="GO:0005789">
    <property type="term" value="C:endoplasmic reticulum membrane"/>
    <property type="evidence" value="ECO:0007669"/>
    <property type="project" value="UniProtKB-SubCell"/>
</dbReference>
<protein>
    <recommendedName>
        <fullName evidence="12">Mannosyltransferase</fullName>
        <ecNumber evidence="12">2.4.1.-</ecNumber>
    </recommendedName>
</protein>
<dbReference type="GO" id="GO:0006487">
    <property type="term" value="P:protein N-linked glycosylation"/>
    <property type="evidence" value="ECO:0007669"/>
    <property type="project" value="TreeGrafter"/>
</dbReference>
<dbReference type="Pfam" id="PF03901">
    <property type="entry name" value="Glyco_transf_22"/>
    <property type="match status" value="1"/>
</dbReference>
<evidence type="ECO:0000256" key="8">
    <source>
        <dbReference type="ARBA" id="ARBA00022989"/>
    </source>
</evidence>
<comment type="pathway">
    <text evidence="2">Protein modification; protein glycosylation.</text>
</comment>
<keyword evidence="9 12" id="KW-0472">Membrane</keyword>
<sequence length="613" mass="66955">MSRSPSSTNEPSSAGKATSASLEEDPRRSNKTVSAAPRATDPGGSSGKDTAKSSSSEKKPPQRSTHNTPSAYSRNPHVFWLVLPFAVTFYHVFFSPYTKVEETPALHAVHDILTHGISREALDNYEHVVYPGAVPRSFIPPLVVAALAKPLLAFEELQGRLQTGLQVQSIIRLVLATLFSLSLAHLTITLHRTSRTTAIVFVLLSITQFHVPYYAGRTLPNFLALPPVILAFSMIVRATDLISPDPTITENKISSTHAPVNLHKQRQRLQIALAILTFTATVVRLEVAPMAVAIAAILVARKDLSSVQAVVSGAVGGFTGLASTAIVDGYFYAPTSHPLAWWPELSAFMFNIPQGRAAEWGVMPASYYITTLPRLTLASFFFWNTGYARGKEIVLLALPSVAIIFALSLVGHKEWRFIVYVVPLINVLAAQAVARIWAVTSPFWRGFWRLAFVGALLFNLAVTVFLTFISAQNYPGGSIGAILESIHDGLHKGENIKIWMPAAALHTGATVYTLPPVHLDPAAGRNITIVRPESSYEASHSPSGNTPSELWQEGFDYVVTDDWAAFKDPETASGRWELSVGVEGYQGVKLGRQWPFVTVRTGRRLAVMRRDEA</sequence>
<dbReference type="InterPro" id="IPR005599">
    <property type="entry name" value="GPI_mannosylTrfase"/>
</dbReference>
<feature type="transmembrane region" description="Helical" evidence="12">
    <location>
        <begin position="170"/>
        <end position="190"/>
    </location>
</feature>
<name>A0AAD9FTS0_PAPLA</name>
<feature type="transmembrane region" description="Helical" evidence="12">
    <location>
        <begin position="310"/>
        <end position="333"/>
    </location>
</feature>
<keyword evidence="15" id="KW-1185">Reference proteome</keyword>
<dbReference type="PANTHER" id="PTHR22760:SF1">
    <property type="entry name" value="DOL-P-MAN:MAN(7)GLCNAC(2)-PP-DOL ALPHA-1,6-MANNOSYLTRANSFERASE"/>
    <property type="match status" value="1"/>
</dbReference>
<dbReference type="EC" id="2.4.1.-" evidence="12"/>
<comment type="function">
    <text evidence="10">Mannosyltransferase that operates in the biosynthetic pathway of dolichol-linked oligosaccharides, the glycan precursors employed in protein asparagine (N)-glycosylation. The assembly of dolichol-linked oligosaccharides begins on the cytosolic side of the endoplasmic reticulum membrane and finishes in its lumen. The sequential addition of sugars to dolichol pyrophosphate produces dolichol-linked oligosaccharides containing fourteen sugars, including two GlcNAcs, nine mannoses and three glucoses. Once assembled, the oligosaccharide is transferred from the lipid to nascent proteins by oligosaccharyltransferases. In the lumen of the endoplasmic reticulum, adds the eighth mannose residue in an alpha-1,6 linkage onto Man(7)GlcNAc(2)-PP-dolichol to produce Man(8)GlcNAc(2)-PP-dolichol.</text>
</comment>
<keyword evidence="5" id="KW-0808">Transferase</keyword>
<feature type="transmembrane region" description="Helical" evidence="12">
    <location>
        <begin position="196"/>
        <end position="215"/>
    </location>
</feature>
<evidence type="ECO:0000256" key="11">
    <source>
        <dbReference type="ARBA" id="ARBA00048899"/>
    </source>
</evidence>
<reference evidence="14" key="1">
    <citation type="submission" date="2023-02" db="EMBL/GenBank/DDBJ databases">
        <title>Identification and recombinant expression of a fungal hydrolase from Papiliotrema laurentii that hydrolyzes apple cutin and clears colloidal polyester polyurethane.</title>
        <authorList>
            <consortium name="DOE Joint Genome Institute"/>
            <person name="Roman V.A."/>
            <person name="Bojanowski C."/>
            <person name="Crable B.R."/>
            <person name="Wagner D.N."/>
            <person name="Hung C.S."/>
            <person name="Nadeau L.J."/>
            <person name="Schratz L."/>
            <person name="Haridas S."/>
            <person name="Pangilinan J."/>
            <person name="Lipzen A."/>
            <person name="Na H."/>
            <person name="Yan M."/>
            <person name="Ng V."/>
            <person name="Grigoriev I.V."/>
            <person name="Spatafora J.W."/>
            <person name="Barlow D."/>
            <person name="Biffinger J."/>
            <person name="Kelley-Loughnane N."/>
            <person name="Varaljay V.A."/>
            <person name="Crookes-Goodson W.J."/>
        </authorList>
    </citation>
    <scope>NUCLEOTIDE SEQUENCE</scope>
    <source>
        <strain evidence="14">5307AH</strain>
    </source>
</reference>
<comment type="similarity">
    <text evidence="3 12">Belongs to the glycosyltransferase 22 family.</text>
</comment>
<evidence type="ECO:0000256" key="4">
    <source>
        <dbReference type="ARBA" id="ARBA00022676"/>
    </source>
</evidence>
<dbReference type="EMBL" id="JAODAN010000002">
    <property type="protein sequence ID" value="KAK1926174.1"/>
    <property type="molecule type" value="Genomic_DNA"/>
</dbReference>
<feature type="transmembrane region" description="Helical" evidence="12">
    <location>
        <begin position="271"/>
        <end position="298"/>
    </location>
</feature>
<comment type="subcellular location">
    <subcellularLocation>
        <location evidence="1 12">Endoplasmic reticulum membrane</location>
        <topology evidence="1 12">Multi-pass membrane protein</topology>
    </subcellularLocation>
</comment>
<proteinExistence type="inferred from homology"/>
<keyword evidence="6 12" id="KW-0812">Transmembrane</keyword>
<feature type="transmembrane region" description="Helical" evidence="12">
    <location>
        <begin position="77"/>
        <end position="94"/>
    </location>
</feature>
<feature type="transmembrane region" description="Helical" evidence="12">
    <location>
        <begin position="450"/>
        <end position="469"/>
    </location>
</feature>